<organism evidence="1 2">
    <name type="scientific">Macleaya cordata</name>
    <name type="common">Five-seeded plume-poppy</name>
    <name type="synonym">Bocconia cordata</name>
    <dbReference type="NCBI Taxonomy" id="56857"/>
    <lineage>
        <taxon>Eukaryota</taxon>
        <taxon>Viridiplantae</taxon>
        <taxon>Streptophyta</taxon>
        <taxon>Embryophyta</taxon>
        <taxon>Tracheophyta</taxon>
        <taxon>Spermatophyta</taxon>
        <taxon>Magnoliopsida</taxon>
        <taxon>Ranunculales</taxon>
        <taxon>Papaveraceae</taxon>
        <taxon>Papaveroideae</taxon>
        <taxon>Macleaya</taxon>
    </lineage>
</organism>
<dbReference type="EMBL" id="MVGT01002978">
    <property type="protein sequence ID" value="OVA05973.1"/>
    <property type="molecule type" value="Genomic_DNA"/>
</dbReference>
<dbReference type="Pfam" id="PF06830">
    <property type="entry name" value="Root_cap"/>
    <property type="match status" value="1"/>
</dbReference>
<protein>
    <submittedName>
        <fullName evidence="1">Root cap</fullName>
    </submittedName>
</protein>
<evidence type="ECO:0000313" key="1">
    <source>
        <dbReference type="EMBL" id="OVA05973.1"/>
    </source>
</evidence>
<accession>A0A200Q666</accession>
<comment type="caution">
    <text evidence="1">The sequence shown here is derived from an EMBL/GenBank/DDBJ whole genome shotgun (WGS) entry which is preliminary data.</text>
</comment>
<evidence type="ECO:0000313" key="2">
    <source>
        <dbReference type="Proteomes" id="UP000195402"/>
    </source>
</evidence>
<proteinExistence type="predicted"/>
<dbReference type="InterPro" id="IPR009646">
    <property type="entry name" value="Root_cap"/>
</dbReference>
<dbReference type="InParanoid" id="A0A200Q666"/>
<dbReference type="STRING" id="56857.A0A200Q666"/>
<dbReference type="OMA" id="TMNLASM"/>
<dbReference type="PANTHER" id="PTHR31656">
    <property type="entry name" value="ROOT CAP DOMAIN-CONTAINING PROTEIN"/>
    <property type="match status" value="1"/>
</dbReference>
<reference evidence="1 2" key="1">
    <citation type="journal article" date="2017" name="Mol. Plant">
        <title>The Genome of Medicinal Plant Macleaya cordata Provides New Insights into Benzylisoquinoline Alkaloids Metabolism.</title>
        <authorList>
            <person name="Liu X."/>
            <person name="Liu Y."/>
            <person name="Huang P."/>
            <person name="Ma Y."/>
            <person name="Qing Z."/>
            <person name="Tang Q."/>
            <person name="Cao H."/>
            <person name="Cheng P."/>
            <person name="Zheng Y."/>
            <person name="Yuan Z."/>
            <person name="Zhou Y."/>
            <person name="Liu J."/>
            <person name="Tang Z."/>
            <person name="Zhuo Y."/>
            <person name="Zhang Y."/>
            <person name="Yu L."/>
            <person name="Huang J."/>
            <person name="Yang P."/>
            <person name="Peng Q."/>
            <person name="Zhang J."/>
            <person name="Jiang W."/>
            <person name="Zhang Z."/>
            <person name="Lin K."/>
            <person name="Ro D.K."/>
            <person name="Chen X."/>
            <person name="Xiong X."/>
            <person name="Shang Y."/>
            <person name="Huang S."/>
            <person name="Zeng J."/>
        </authorList>
    </citation>
    <scope>NUCLEOTIDE SEQUENCE [LARGE SCALE GENOMIC DNA]</scope>
    <source>
        <strain evidence="2">cv. BLH2017</strain>
        <tissue evidence="1">Root</tissue>
    </source>
</reference>
<dbReference type="Proteomes" id="UP000195402">
    <property type="component" value="Unassembled WGS sequence"/>
</dbReference>
<name>A0A200Q666_MACCD</name>
<gene>
    <name evidence="1" type="ORF">BVC80_1707g78</name>
</gene>
<dbReference type="AlphaFoldDB" id="A0A200Q666"/>
<keyword evidence="2" id="KW-1185">Reference proteome</keyword>
<sequence length="147" mass="16754">MKRDFTYWVQAIGILFDHHQIYIGAQKTATWDDSVDRLALSFDGQPIYLPESEVEVEGNIKITANVVPITEVESRVNNYGITKDDCYAHLDLGFKFYSLSEDVNGVLGQTYGKDYVNKVKMGVSMPVMGGDNKFVTFKCLRKRLCRR</sequence>
<dbReference type="OrthoDB" id="2012132at2759"/>